<dbReference type="RefSeq" id="XP_060051690.1">
    <property type="nucleotide sequence ID" value="XM_060195707.1"/>
</dbReference>
<dbReference type="RefSeq" id="XP_060051689.1">
    <property type="nucleotide sequence ID" value="XM_060195706.1"/>
</dbReference>
<organism evidence="2 4">
    <name type="scientific">Erinaceus europaeus</name>
    <name type="common">Western European hedgehog</name>
    <dbReference type="NCBI Taxonomy" id="9365"/>
    <lineage>
        <taxon>Eukaryota</taxon>
        <taxon>Metazoa</taxon>
        <taxon>Chordata</taxon>
        <taxon>Craniata</taxon>
        <taxon>Vertebrata</taxon>
        <taxon>Euteleostomi</taxon>
        <taxon>Mammalia</taxon>
        <taxon>Eutheria</taxon>
        <taxon>Laurasiatheria</taxon>
        <taxon>Eulipotyphla</taxon>
        <taxon>Erinaceidae</taxon>
        <taxon>Erinaceinae</taxon>
        <taxon>Erinaceus</taxon>
    </lineage>
</organism>
<sequence>MGFATRRWFYLTLGCMMLASQINADFELQKAVLASVSPGISEHIDLDCWNICSLKIIDFKKLKIKHNIDTFWDLMLFLQKSQRPILYDVFLNIVEDFWNMYIECLLSKFHGMGKREVMPRKYNSLQKIVLLS</sequence>
<accession>A0ABM3XS89</accession>
<evidence type="ECO:0000313" key="4">
    <source>
        <dbReference type="RefSeq" id="XP_060051690.1"/>
    </source>
</evidence>
<dbReference type="Proteomes" id="UP001652624">
    <property type="component" value="Chromosome 8"/>
</dbReference>
<keyword evidence="2" id="KW-1185">Reference proteome</keyword>
<proteinExistence type="predicted"/>
<evidence type="ECO:0000313" key="3">
    <source>
        <dbReference type="RefSeq" id="XP_060051689.1"/>
    </source>
</evidence>
<reference evidence="3 4" key="1">
    <citation type="submission" date="2025-05" db="UniProtKB">
        <authorList>
            <consortium name="RefSeq"/>
        </authorList>
    </citation>
    <scope>IDENTIFICATION</scope>
</reference>
<evidence type="ECO:0000313" key="2">
    <source>
        <dbReference type="Proteomes" id="UP001652624"/>
    </source>
</evidence>
<evidence type="ECO:0000256" key="1">
    <source>
        <dbReference type="SAM" id="SignalP"/>
    </source>
</evidence>
<protein>
    <submittedName>
        <fullName evidence="3 4">Protein FAM237B</fullName>
    </submittedName>
</protein>
<dbReference type="PANTHER" id="PTHR36690">
    <property type="entry name" value="PROTEIN FAM237A"/>
    <property type="match status" value="1"/>
</dbReference>
<dbReference type="PANTHER" id="PTHR36690:SF1">
    <property type="entry name" value="PROTEIN FAM237B"/>
    <property type="match status" value="1"/>
</dbReference>
<dbReference type="GeneID" id="132539779"/>
<keyword evidence="1" id="KW-0732">Signal</keyword>
<name>A0ABM3XS89_ERIEU</name>
<gene>
    <name evidence="3 4" type="primary">FAM237B</name>
</gene>
<dbReference type="InterPro" id="IPR040439">
    <property type="entry name" value="FAM237A/B"/>
</dbReference>
<feature type="chain" id="PRO_5045025568" evidence="1">
    <location>
        <begin position="25"/>
        <end position="132"/>
    </location>
</feature>
<feature type="signal peptide" evidence="1">
    <location>
        <begin position="1"/>
        <end position="24"/>
    </location>
</feature>